<reference evidence="2" key="1">
    <citation type="submission" date="2021-06" db="EMBL/GenBank/DDBJ databases">
        <title>Parelaphostrongylus tenuis whole genome reference sequence.</title>
        <authorList>
            <person name="Garwood T.J."/>
            <person name="Larsen P.A."/>
            <person name="Fountain-Jones N.M."/>
            <person name="Garbe J.R."/>
            <person name="Macchietto M.G."/>
            <person name="Kania S.A."/>
            <person name="Gerhold R.W."/>
            <person name="Richards J.E."/>
            <person name="Wolf T.M."/>
        </authorList>
    </citation>
    <scope>NUCLEOTIDE SEQUENCE</scope>
    <source>
        <strain evidence="2">MNPRO001-30</strain>
        <tissue evidence="2">Meninges</tissue>
    </source>
</reference>
<gene>
    <name evidence="2" type="ORF">KIN20_034793</name>
</gene>
<evidence type="ECO:0000313" key="2">
    <source>
        <dbReference type="EMBL" id="KAJ1372602.1"/>
    </source>
</evidence>
<comment type="caution">
    <text evidence="2">The sequence shown here is derived from an EMBL/GenBank/DDBJ whole genome shotgun (WGS) entry which is preliminary data.</text>
</comment>
<keyword evidence="3" id="KW-1185">Reference proteome</keyword>
<evidence type="ECO:0000256" key="1">
    <source>
        <dbReference type="SAM" id="Phobius"/>
    </source>
</evidence>
<proteinExistence type="predicted"/>
<protein>
    <submittedName>
        <fullName evidence="2">Uncharacterized protein</fullName>
    </submittedName>
</protein>
<keyword evidence="1" id="KW-1133">Transmembrane helix</keyword>
<name>A0AAD5RA75_PARTN</name>
<dbReference type="AlphaFoldDB" id="A0AAD5RA75"/>
<keyword evidence="1" id="KW-0812">Transmembrane</keyword>
<keyword evidence="1" id="KW-0472">Membrane</keyword>
<accession>A0AAD5RA75</accession>
<feature type="transmembrane region" description="Helical" evidence="1">
    <location>
        <begin position="12"/>
        <end position="35"/>
    </location>
</feature>
<dbReference type="EMBL" id="JAHQIW010007161">
    <property type="protein sequence ID" value="KAJ1372602.1"/>
    <property type="molecule type" value="Genomic_DNA"/>
</dbReference>
<evidence type="ECO:0000313" key="3">
    <source>
        <dbReference type="Proteomes" id="UP001196413"/>
    </source>
</evidence>
<dbReference type="Proteomes" id="UP001196413">
    <property type="component" value="Unassembled WGS sequence"/>
</dbReference>
<organism evidence="2 3">
    <name type="scientific">Parelaphostrongylus tenuis</name>
    <name type="common">Meningeal worm</name>
    <dbReference type="NCBI Taxonomy" id="148309"/>
    <lineage>
        <taxon>Eukaryota</taxon>
        <taxon>Metazoa</taxon>
        <taxon>Ecdysozoa</taxon>
        <taxon>Nematoda</taxon>
        <taxon>Chromadorea</taxon>
        <taxon>Rhabditida</taxon>
        <taxon>Rhabditina</taxon>
        <taxon>Rhabditomorpha</taxon>
        <taxon>Strongyloidea</taxon>
        <taxon>Metastrongylidae</taxon>
        <taxon>Parelaphostrongylus</taxon>
    </lineage>
</organism>
<sequence length="203" mass="21736">MNVLANMAKFQIHFFMILLMVTLLTVLGCGVIPAASTRNFTVTSFTLPVVMVYSTAADAPTRVPGIATNETVAKGFVERLLTLAVTYTPLECPKVRLGVADPDTLMPNESACITVSNTVTAFCTNMDPQQMKVYSVPIDQNVRVAPVTGPPSTISGSLSTTNIIMANWQRAMWQSVVNQAVRMLVTGPFGSHFFSATATVGGN</sequence>